<dbReference type="InterPro" id="IPR005312">
    <property type="entry name" value="DUF1759"/>
</dbReference>
<keyword evidence="3" id="KW-1185">Reference proteome</keyword>
<name>A0A0V1MJA4_9BILA</name>
<sequence>MATMSKVEASSLPKKLDLGKRRLARLLEELNQLLEKRAAVREIEEQLRMSEEHYRQVEECEEELESTLDDDEANMEMDKWSKFRQAFREGKAKAVALIEELRAVDVASKSMGSAEADKNMSLPQCSLPKFDGDIVKFREFWNQFEGWIHQQKNLTDSMKLLYLRDCLTGEALETIAGLSQADTDYSVAIQMIRERYDRPAIAARRLLFNLVSMAWKEWDVKTLFEHLNQNVEALTAFGKDPRTSKVTAAECLIVLARELLPFRTKIKWDEVAASDESAHSDLSRFLQFLQDRLK</sequence>
<feature type="coiled-coil region" evidence="1">
    <location>
        <begin position="16"/>
        <end position="74"/>
    </location>
</feature>
<keyword evidence="1" id="KW-0175">Coiled coil</keyword>
<proteinExistence type="predicted"/>
<dbReference type="Proteomes" id="UP000054843">
    <property type="component" value="Unassembled WGS sequence"/>
</dbReference>
<evidence type="ECO:0000256" key="1">
    <source>
        <dbReference type="SAM" id="Coils"/>
    </source>
</evidence>
<dbReference type="STRING" id="268474.A0A0V1MJA4"/>
<dbReference type="PANTHER" id="PTHR22954">
    <property type="entry name" value="RETROVIRAL PROTEASE-RELATED"/>
    <property type="match status" value="1"/>
</dbReference>
<evidence type="ECO:0000313" key="3">
    <source>
        <dbReference type="Proteomes" id="UP000054843"/>
    </source>
</evidence>
<accession>A0A0V1MJA4</accession>
<dbReference type="PANTHER" id="PTHR22954:SF3">
    <property type="entry name" value="PROTEIN CBG08539"/>
    <property type="match status" value="1"/>
</dbReference>
<gene>
    <name evidence="2" type="ORF">T10_1480</name>
</gene>
<protein>
    <submittedName>
        <fullName evidence="2">Uncharacterized protein</fullName>
    </submittedName>
</protein>
<dbReference type="Pfam" id="PF03564">
    <property type="entry name" value="DUF1759"/>
    <property type="match status" value="1"/>
</dbReference>
<evidence type="ECO:0000313" key="2">
    <source>
        <dbReference type="EMBL" id="KRZ71863.1"/>
    </source>
</evidence>
<organism evidence="2 3">
    <name type="scientific">Trichinella papuae</name>
    <dbReference type="NCBI Taxonomy" id="268474"/>
    <lineage>
        <taxon>Eukaryota</taxon>
        <taxon>Metazoa</taxon>
        <taxon>Ecdysozoa</taxon>
        <taxon>Nematoda</taxon>
        <taxon>Enoplea</taxon>
        <taxon>Dorylaimia</taxon>
        <taxon>Trichinellida</taxon>
        <taxon>Trichinellidae</taxon>
        <taxon>Trichinella</taxon>
    </lineage>
</organism>
<reference evidence="2 3" key="1">
    <citation type="submission" date="2015-01" db="EMBL/GenBank/DDBJ databases">
        <title>Evolution of Trichinella species and genotypes.</title>
        <authorList>
            <person name="Korhonen P.K."/>
            <person name="Edoardo P."/>
            <person name="Giuseppe L.R."/>
            <person name="Gasser R.B."/>
        </authorList>
    </citation>
    <scope>NUCLEOTIDE SEQUENCE [LARGE SCALE GENOMIC DNA]</scope>
    <source>
        <strain evidence="2">ISS1980</strain>
    </source>
</reference>
<comment type="caution">
    <text evidence="2">The sequence shown here is derived from an EMBL/GenBank/DDBJ whole genome shotgun (WGS) entry which is preliminary data.</text>
</comment>
<dbReference type="AlphaFoldDB" id="A0A0V1MJA4"/>
<dbReference type="OrthoDB" id="7444419at2759"/>
<dbReference type="EMBL" id="JYDO01000088">
    <property type="protein sequence ID" value="KRZ71863.1"/>
    <property type="molecule type" value="Genomic_DNA"/>
</dbReference>